<dbReference type="Gene3D" id="3.40.30.10">
    <property type="entry name" value="Glutaredoxin"/>
    <property type="match status" value="1"/>
</dbReference>
<dbReference type="CDD" id="cd02947">
    <property type="entry name" value="TRX_family"/>
    <property type="match status" value="1"/>
</dbReference>
<dbReference type="Pfam" id="PF00085">
    <property type="entry name" value="Thioredoxin"/>
    <property type="match status" value="1"/>
</dbReference>
<dbReference type="PRINTS" id="PR00421">
    <property type="entry name" value="THIOREDOXIN"/>
</dbReference>
<dbReference type="Proteomes" id="UP000681722">
    <property type="component" value="Unassembled WGS sequence"/>
</dbReference>
<dbReference type="InterPro" id="IPR036249">
    <property type="entry name" value="Thioredoxin-like_sf"/>
</dbReference>
<dbReference type="Gene3D" id="3.10.20.90">
    <property type="entry name" value="Phosphatidylinositol 3-kinase Catalytic Subunit, Chain A, domain 1"/>
    <property type="match status" value="1"/>
</dbReference>
<organism evidence="3 5">
    <name type="scientific">Didymodactylos carnosus</name>
    <dbReference type="NCBI Taxonomy" id="1234261"/>
    <lineage>
        <taxon>Eukaryota</taxon>
        <taxon>Metazoa</taxon>
        <taxon>Spiralia</taxon>
        <taxon>Gnathifera</taxon>
        <taxon>Rotifera</taxon>
        <taxon>Eurotatoria</taxon>
        <taxon>Bdelloidea</taxon>
        <taxon>Philodinida</taxon>
        <taxon>Philodinidae</taxon>
        <taxon>Didymodactylos</taxon>
    </lineage>
</organism>
<evidence type="ECO:0000313" key="3">
    <source>
        <dbReference type="EMBL" id="CAF0943784.1"/>
    </source>
</evidence>
<keyword evidence="5" id="KW-1185">Reference proteome</keyword>
<protein>
    <recommendedName>
        <fullName evidence="2">Thioredoxin domain-containing protein</fullName>
    </recommendedName>
</protein>
<comment type="caution">
    <text evidence="3">The sequence shown here is derived from an EMBL/GenBank/DDBJ whole genome shotgun (WGS) entry which is preliminary data.</text>
</comment>
<proteinExistence type="predicted"/>
<dbReference type="EMBL" id="CAJOBC010002182">
    <property type="protein sequence ID" value="CAF3720047.1"/>
    <property type="molecule type" value="Genomic_DNA"/>
</dbReference>
<dbReference type="InterPro" id="IPR029071">
    <property type="entry name" value="Ubiquitin-like_domsf"/>
</dbReference>
<dbReference type="EMBL" id="CAJNOQ010002182">
    <property type="protein sequence ID" value="CAF0943784.1"/>
    <property type="molecule type" value="Genomic_DNA"/>
</dbReference>
<feature type="domain" description="Thioredoxin" evidence="2">
    <location>
        <begin position="1"/>
        <end position="106"/>
    </location>
</feature>
<dbReference type="SUPFAM" id="SSF52833">
    <property type="entry name" value="Thioredoxin-like"/>
    <property type="match status" value="1"/>
</dbReference>
<dbReference type="OrthoDB" id="2121326at2759"/>
<reference evidence="3" key="1">
    <citation type="submission" date="2021-02" db="EMBL/GenBank/DDBJ databases">
        <authorList>
            <person name="Nowell W R."/>
        </authorList>
    </citation>
    <scope>NUCLEOTIDE SEQUENCE</scope>
</reference>
<sequence length="230" mass="25462">MPVKEISEGTLKRELTNAGEKLVLVDFFATWCGPCKMIAPAIDNLSTQHPHSVFLKVDVDKCQTEAQENNITAMPTFVFYRSGKELERIRGADAKSIEAFLQKHGQAQAFGGQGYSMVGASSSATTATSTTEQAGDKTRIEKLATEKFSKLNDGETTTTLRLRLPDISAPIQIKIGVQRTLNDVRQFLSTVLKRNFEFIEPPATKIKVEDEIKTLIELKLTNAMVVVRNI</sequence>
<dbReference type="PROSITE" id="PS51352">
    <property type="entry name" value="THIOREDOXIN_2"/>
    <property type="match status" value="1"/>
</dbReference>
<dbReference type="AlphaFoldDB" id="A0A814CRM1"/>
<dbReference type="InterPro" id="IPR017937">
    <property type="entry name" value="Thioredoxin_CS"/>
</dbReference>
<accession>A0A814CRM1</accession>
<keyword evidence="1" id="KW-1015">Disulfide bond</keyword>
<gene>
    <name evidence="3" type="ORF">GPM918_LOCUS10855</name>
    <name evidence="4" type="ORF">SRO942_LOCUS10856</name>
</gene>
<evidence type="ECO:0000259" key="2">
    <source>
        <dbReference type="PROSITE" id="PS51352"/>
    </source>
</evidence>
<dbReference type="PANTHER" id="PTHR46115">
    <property type="entry name" value="THIOREDOXIN-LIKE PROTEIN 1"/>
    <property type="match status" value="1"/>
</dbReference>
<dbReference type="InterPro" id="IPR013766">
    <property type="entry name" value="Thioredoxin_domain"/>
</dbReference>
<dbReference type="PROSITE" id="PS00194">
    <property type="entry name" value="THIOREDOXIN_1"/>
    <property type="match status" value="1"/>
</dbReference>
<name>A0A814CRM1_9BILA</name>
<dbReference type="Proteomes" id="UP000663829">
    <property type="component" value="Unassembled WGS sequence"/>
</dbReference>
<evidence type="ECO:0000256" key="1">
    <source>
        <dbReference type="ARBA" id="ARBA00023157"/>
    </source>
</evidence>
<dbReference type="SUPFAM" id="SSF54236">
    <property type="entry name" value="Ubiquitin-like"/>
    <property type="match status" value="1"/>
</dbReference>
<evidence type="ECO:0000313" key="4">
    <source>
        <dbReference type="EMBL" id="CAF3720047.1"/>
    </source>
</evidence>
<evidence type="ECO:0000313" key="5">
    <source>
        <dbReference type="Proteomes" id="UP000663829"/>
    </source>
</evidence>